<organism evidence="7 8">
    <name type="scientific">Bacteroides ovatus</name>
    <dbReference type="NCBI Taxonomy" id="28116"/>
    <lineage>
        <taxon>Bacteria</taxon>
        <taxon>Pseudomonadati</taxon>
        <taxon>Bacteroidota</taxon>
        <taxon>Bacteroidia</taxon>
        <taxon>Bacteroidales</taxon>
        <taxon>Bacteroidaceae</taxon>
        <taxon>Bacteroides</taxon>
    </lineage>
</organism>
<reference evidence="7 8" key="1">
    <citation type="journal article" date="2019" name="Nat. Med.">
        <title>A library of human gut bacterial isolates paired with longitudinal multiomics data enables mechanistic microbiome research.</title>
        <authorList>
            <person name="Poyet M."/>
            <person name="Groussin M."/>
            <person name="Gibbons S.M."/>
            <person name="Avila-Pacheco J."/>
            <person name="Jiang X."/>
            <person name="Kearney S.M."/>
            <person name="Perrotta A.R."/>
            <person name="Berdy B."/>
            <person name="Zhao S."/>
            <person name="Lieberman T.D."/>
            <person name="Swanson P.K."/>
            <person name="Smith M."/>
            <person name="Roesemann S."/>
            <person name="Alexander J.E."/>
            <person name="Rich S.A."/>
            <person name="Livny J."/>
            <person name="Vlamakis H."/>
            <person name="Clish C."/>
            <person name="Bullock K."/>
            <person name="Deik A."/>
            <person name="Scott J."/>
            <person name="Pierce K.A."/>
            <person name="Xavier R.J."/>
            <person name="Alm E.J."/>
        </authorList>
    </citation>
    <scope>NUCLEOTIDE SEQUENCE [LARGE SCALE GENOMIC DNA]</scope>
    <source>
        <strain evidence="7 8">BIOML-A163</strain>
    </source>
</reference>
<sequence>MKKLLKKTLKLILPVVLGGFILFWVYRDFDFTKAGDVLLHGTNWWWMLFSLLFGAFAQVFRGWRWRQTLEPLDAFPKKSDCVNAIFISYA</sequence>
<dbReference type="Proteomes" id="UP000323717">
    <property type="component" value="Unassembled WGS sequence"/>
</dbReference>
<evidence type="ECO:0000256" key="1">
    <source>
        <dbReference type="ARBA" id="ARBA00004651"/>
    </source>
</evidence>
<evidence type="ECO:0000256" key="3">
    <source>
        <dbReference type="ARBA" id="ARBA00022692"/>
    </source>
</evidence>
<dbReference type="EMBL" id="VWLE01000852">
    <property type="protein sequence ID" value="KAA3933529.1"/>
    <property type="molecule type" value="Genomic_DNA"/>
</dbReference>
<keyword evidence="3 6" id="KW-0812">Transmembrane</keyword>
<comment type="caution">
    <text evidence="7">The sequence shown here is derived from an EMBL/GenBank/DDBJ whole genome shotgun (WGS) entry which is preliminary data.</text>
</comment>
<evidence type="ECO:0000313" key="7">
    <source>
        <dbReference type="EMBL" id="KAA3933529.1"/>
    </source>
</evidence>
<feature type="transmembrane region" description="Helical" evidence="6">
    <location>
        <begin position="9"/>
        <end position="26"/>
    </location>
</feature>
<evidence type="ECO:0000256" key="5">
    <source>
        <dbReference type="ARBA" id="ARBA00023136"/>
    </source>
</evidence>
<keyword evidence="4 6" id="KW-1133">Transmembrane helix</keyword>
<proteinExistence type="predicted"/>
<dbReference type="GO" id="GO:0005886">
    <property type="term" value="C:plasma membrane"/>
    <property type="evidence" value="ECO:0007669"/>
    <property type="project" value="UniProtKB-SubCell"/>
</dbReference>
<dbReference type="InterPro" id="IPR022791">
    <property type="entry name" value="L-PG_synthase/AglD"/>
</dbReference>
<feature type="transmembrane region" description="Helical" evidence="6">
    <location>
        <begin position="46"/>
        <end position="63"/>
    </location>
</feature>
<keyword evidence="2" id="KW-1003">Cell membrane</keyword>
<evidence type="ECO:0000256" key="2">
    <source>
        <dbReference type="ARBA" id="ARBA00022475"/>
    </source>
</evidence>
<keyword evidence="5 6" id="KW-0472">Membrane</keyword>
<dbReference type="Pfam" id="PF03706">
    <property type="entry name" value="LPG_synthase_TM"/>
    <property type="match status" value="1"/>
</dbReference>
<comment type="subcellular location">
    <subcellularLocation>
        <location evidence="1">Cell membrane</location>
        <topology evidence="1">Multi-pass membrane protein</topology>
    </subcellularLocation>
</comment>
<gene>
    <name evidence="7" type="ORF">F3D71_29740</name>
</gene>
<evidence type="ECO:0000256" key="6">
    <source>
        <dbReference type="SAM" id="Phobius"/>
    </source>
</evidence>
<feature type="non-terminal residue" evidence="7">
    <location>
        <position position="90"/>
    </location>
</feature>
<evidence type="ECO:0000313" key="8">
    <source>
        <dbReference type="Proteomes" id="UP000323717"/>
    </source>
</evidence>
<accession>A0A5M5BUF5</accession>
<name>A0A5M5BUF5_BACOV</name>
<protein>
    <submittedName>
        <fullName evidence="7">UPF0104 family protein</fullName>
    </submittedName>
</protein>
<evidence type="ECO:0000256" key="4">
    <source>
        <dbReference type="ARBA" id="ARBA00022989"/>
    </source>
</evidence>
<dbReference type="AlphaFoldDB" id="A0A5M5BUF5"/>